<name>A0A8T1US38_9STRA</name>
<dbReference type="EMBL" id="JAENGZ010000138">
    <property type="protein sequence ID" value="KAG6967683.1"/>
    <property type="molecule type" value="Genomic_DNA"/>
</dbReference>
<keyword evidence="1" id="KW-0812">Transmembrane</keyword>
<reference evidence="2" key="1">
    <citation type="submission" date="2021-01" db="EMBL/GenBank/DDBJ databases">
        <title>Phytophthora aleatoria, a newly-described species from Pinus radiata is distinct from Phytophthora cactorum isolates based on comparative genomics.</title>
        <authorList>
            <person name="Mcdougal R."/>
            <person name="Panda P."/>
            <person name="Williams N."/>
            <person name="Studholme D.J."/>
        </authorList>
    </citation>
    <scope>NUCLEOTIDE SEQUENCE</scope>
    <source>
        <strain evidence="2">NZFS 3830</strain>
    </source>
</reference>
<protein>
    <submittedName>
        <fullName evidence="2">Uncharacterized protein</fullName>
    </submittedName>
</protein>
<organism evidence="2 3">
    <name type="scientific">Phytophthora cactorum</name>
    <dbReference type="NCBI Taxonomy" id="29920"/>
    <lineage>
        <taxon>Eukaryota</taxon>
        <taxon>Sar</taxon>
        <taxon>Stramenopiles</taxon>
        <taxon>Oomycota</taxon>
        <taxon>Peronosporomycetes</taxon>
        <taxon>Peronosporales</taxon>
        <taxon>Peronosporaceae</taxon>
        <taxon>Phytophthora</taxon>
    </lineage>
</organism>
<sequence length="334" mass="38101">MDIPTSPSGHGFVSLSSCGFAFWWLIIFFVHLTTFAYNACFALFYWNVDDLYLMFALASHGIGMPSSDFRTISYVHMALAGVHGFYVVQMVLGSAKRCTLAFSLRPKKFLSDGKIPNESENPVSSIHDENNTSGENLWTRLKKVFGCITRKSDELSVNGKYFHGILICRELVESSLQTMQAIRMSRYLSHPYLNHFYVGLLAINCWSSVIIYSRWFWDDEAYRRFALVMCDCALDLMSTVGVAVLIVLSYIGQYDVRVNGFGVQILDDEWFAKMMNEAQVVLVTSWSDLVIRVIFSLGLLGATGKMKELLHCTITRSRRFHQAEINWFTFHHST</sequence>
<evidence type="ECO:0000313" key="2">
    <source>
        <dbReference type="EMBL" id="KAG6967683.1"/>
    </source>
</evidence>
<feature type="transmembrane region" description="Helical" evidence="1">
    <location>
        <begin position="74"/>
        <end position="95"/>
    </location>
</feature>
<keyword evidence="1" id="KW-0472">Membrane</keyword>
<proteinExistence type="predicted"/>
<dbReference type="OrthoDB" id="1053178at2759"/>
<feature type="transmembrane region" description="Helical" evidence="1">
    <location>
        <begin position="225"/>
        <end position="251"/>
    </location>
</feature>
<evidence type="ECO:0000256" key="1">
    <source>
        <dbReference type="SAM" id="Phobius"/>
    </source>
</evidence>
<feature type="transmembrane region" description="Helical" evidence="1">
    <location>
        <begin position="21"/>
        <end position="46"/>
    </location>
</feature>
<gene>
    <name evidence="2" type="ORF">JG687_00004144</name>
</gene>
<comment type="caution">
    <text evidence="2">The sequence shown here is derived from an EMBL/GenBank/DDBJ whole genome shotgun (WGS) entry which is preliminary data.</text>
</comment>
<accession>A0A8T1US38</accession>
<dbReference type="AlphaFoldDB" id="A0A8T1US38"/>
<keyword evidence="1" id="KW-1133">Transmembrane helix</keyword>
<evidence type="ECO:0000313" key="3">
    <source>
        <dbReference type="Proteomes" id="UP000688947"/>
    </source>
</evidence>
<dbReference type="VEuPathDB" id="FungiDB:PC110_g5133"/>
<feature type="transmembrane region" description="Helical" evidence="1">
    <location>
        <begin position="192"/>
        <end position="213"/>
    </location>
</feature>
<dbReference type="Proteomes" id="UP000688947">
    <property type="component" value="Unassembled WGS sequence"/>
</dbReference>